<dbReference type="EMBL" id="CR555306">
    <property type="protein sequence ID" value="CAI08552.1"/>
    <property type="molecule type" value="Genomic_DNA"/>
</dbReference>
<accession>Q5P2B2</accession>
<sequence length="278" mass="30811">MHSTPSGQPREADIVSFDHGSDPNFLAYYSSASVSDATLGRFKRIRDNVLRLLSLDDDSGRSLHVADIGCGAGTFSRLWAELGHEVHGLDVNGPLIEIARMRASEAGFSIEFDVGSATRLPYPDGSMNVVLLPELLEHVADWQSCLNEAARVLAPGGILYLSTTNVLCPKQDEFHLPLYSWYPSQLKRYYEQMAVTTRPELVNHAKYPAVNWFSFFGLRDYLDRVGLQSLDRFDAADMSKFGSAGRAALWAVKTVPLLRFAAHVLTSGVTLFAIKRRS</sequence>
<reference evidence="2 3" key="1">
    <citation type="journal article" date="2005" name="Arch. Microbiol.">
        <title>The genome sequence of an anaerobic aromatic-degrading denitrifying bacterium, strain EbN1.</title>
        <authorList>
            <person name="Rabus R."/>
            <person name="Kube M."/>
            <person name="Heider J."/>
            <person name="Beck A."/>
            <person name="Heitmann K."/>
            <person name="Widdel F."/>
            <person name="Reinhardt R."/>
        </authorList>
    </citation>
    <scope>NUCLEOTIDE SEQUENCE [LARGE SCALE GENOMIC DNA]</scope>
    <source>
        <strain evidence="2 3">EbN1</strain>
    </source>
</reference>
<dbReference type="InterPro" id="IPR013216">
    <property type="entry name" value="Methyltransf_11"/>
</dbReference>
<dbReference type="RefSeq" id="WP_011238238.1">
    <property type="nucleotide sequence ID" value="NC_006513.1"/>
</dbReference>
<feature type="domain" description="Methyltransferase type 11" evidence="1">
    <location>
        <begin position="67"/>
        <end position="161"/>
    </location>
</feature>
<dbReference type="SUPFAM" id="SSF53335">
    <property type="entry name" value="S-adenosyl-L-methionine-dependent methyltransferases"/>
    <property type="match status" value="1"/>
</dbReference>
<dbReference type="STRING" id="76114.ebA4291"/>
<dbReference type="GO" id="GO:0032259">
    <property type="term" value="P:methylation"/>
    <property type="evidence" value="ECO:0007669"/>
    <property type="project" value="UniProtKB-KW"/>
</dbReference>
<dbReference type="Proteomes" id="UP000006552">
    <property type="component" value="Chromosome"/>
</dbReference>
<keyword evidence="3" id="KW-1185">Reference proteome</keyword>
<dbReference type="CDD" id="cd02440">
    <property type="entry name" value="AdoMet_MTases"/>
    <property type="match status" value="1"/>
</dbReference>
<dbReference type="AlphaFoldDB" id="Q5P2B2"/>
<dbReference type="PANTHER" id="PTHR43591">
    <property type="entry name" value="METHYLTRANSFERASE"/>
    <property type="match status" value="1"/>
</dbReference>
<evidence type="ECO:0000313" key="2">
    <source>
        <dbReference type="EMBL" id="CAI08552.1"/>
    </source>
</evidence>
<keyword evidence="2" id="KW-0808">Transferase</keyword>
<dbReference type="InterPro" id="IPR029063">
    <property type="entry name" value="SAM-dependent_MTases_sf"/>
</dbReference>
<dbReference type="HOGENOM" id="CLU_993089_0_0_4"/>
<dbReference type="OrthoDB" id="9760689at2"/>
<protein>
    <submittedName>
        <fullName evidence="2">Probable methyltransferase</fullName>
    </submittedName>
</protein>
<organism evidence="2 3">
    <name type="scientific">Aromatoleum aromaticum (strain DSM 19018 / LMG 30748 / EbN1)</name>
    <name type="common">Azoarcus sp. (strain EbN1)</name>
    <dbReference type="NCBI Taxonomy" id="76114"/>
    <lineage>
        <taxon>Bacteria</taxon>
        <taxon>Pseudomonadati</taxon>
        <taxon>Pseudomonadota</taxon>
        <taxon>Betaproteobacteria</taxon>
        <taxon>Rhodocyclales</taxon>
        <taxon>Rhodocyclaceae</taxon>
        <taxon>Aromatoleum</taxon>
    </lineage>
</organism>
<dbReference type="Pfam" id="PF08241">
    <property type="entry name" value="Methyltransf_11"/>
    <property type="match status" value="1"/>
</dbReference>
<dbReference type="eggNOG" id="COG2227">
    <property type="taxonomic scope" value="Bacteria"/>
</dbReference>
<name>Q5P2B2_AROAE</name>
<dbReference type="GO" id="GO:0008757">
    <property type="term" value="F:S-adenosylmethionine-dependent methyltransferase activity"/>
    <property type="evidence" value="ECO:0007669"/>
    <property type="project" value="InterPro"/>
</dbReference>
<keyword evidence="2" id="KW-0489">Methyltransferase</keyword>
<dbReference type="Gene3D" id="3.40.50.150">
    <property type="entry name" value="Vaccinia Virus protein VP39"/>
    <property type="match status" value="1"/>
</dbReference>
<gene>
    <name evidence="2" type="ORF">ebA4291</name>
</gene>
<evidence type="ECO:0000313" key="3">
    <source>
        <dbReference type="Proteomes" id="UP000006552"/>
    </source>
</evidence>
<evidence type="ECO:0000259" key="1">
    <source>
        <dbReference type="Pfam" id="PF08241"/>
    </source>
</evidence>
<proteinExistence type="predicted"/>
<dbReference type="KEGG" id="eba:ebA4291"/>